<name>A0AA39SVP8_ACESA</name>
<sequence length="185" mass="21255">MELEDLQNVLNELGLINEKQEKRIRSYETRAQNLTMAYVILQGLILLSVSLNNGSSRPNQCQHWWIPFTISLLCSTIFFIAFLDYVTRFYNTQYHLDLNYMEQQIIYKQIHHQSTKPSSSSSIIKIKESYDEILIEPDVVQLLKRKVYITVMLLALIGFAVVVLFACGSFLCSDDGSSSQGCLRS</sequence>
<proteinExistence type="predicted"/>
<dbReference type="EMBL" id="JAUESC010000004">
    <property type="protein sequence ID" value="KAK0598103.1"/>
    <property type="molecule type" value="Genomic_DNA"/>
</dbReference>
<comment type="caution">
    <text evidence="3">The sequence shown here is derived from an EMBL/GenBank/DDBJ whole genome shotgun (WGS) entry which is preliminary data.</text>
</comment>
<reference evidence="3" key="2">
    <citation type="submission" date="2023-06" db="EMBL/GenBank/DDBJ databases">
        <authorList>
            <person name="Swenson N.G."/>
            <person name="Wegrzyn J.L."/>
            <person name="Mcevoy S.L."/>
        </authorList>
    </citation>
    <scope>NUCLEOTIDE SEQUENCE</scope>
    <source>
        <strain evidence="3">NS2018</strain>
        <tissue evidence="3">Leaf</tissue>
    </source>
</reference>
<organism evidence="3 4">
    <name type="scientific">Acer saccharum</name>
    <name type="common">Sugar maple</name>
    <dbReference type="NCBI Taxonomy" id="4024"/>
    <lineage>
        <taxon>Eukaryota</taxon>
        <taxon>Viridiplantae</taxon>
        <taxon>Streptophyta</taxon>
        <taxon>Embryophyta</taxon>
        <taxon>Tracheophyta</taxon>
        <taxon>Spermatophyta</taxon>
        <taxon>Magnoliopsida</taxon>
        <taxon>eudicotyledons</taxon>
        <taxon>Gunneridae</taxon>
        <taxon>Pentapetalae</taxon>
        <taxon>rosids</taxon>
        <taxon>malvids</taxon>
        <taxon>Sapindales</taxon>
        <taxon>Sapindaceae</taxon>
        <taxon>Hippocastanoideae</taxon>
        <taxon>Acereae</taxon>
        <taxon>Acer</taxon>
    </lineage>
</organism>
<accession>A0AA39SVP8</accession>
<feature type="transmembrane region" description="Helical" evidence="2">
    <location>
        <begin position="64"/>
        <end position="86"/>
    </location>
</feature>
<keyword evidence="4" id="KW-1185">Reference proteome</keyword>
<evidence type="ECO:0000313" key="3">
    <source>
        <dbReference type="EMBL" id="KAK0598103.1"/>
    </source>
</evidence>
<protein>
    <submittedName>
        <fullName evidence="3">Uncharacterized protein</fullName>
    </submittedName>
</protein>
<dbReference type="AlphaFoldDB" id="A0AA39SVP8"/>
<keyword evidence="1" id="KW-0175">Coiled coil</keyword>
<keyword evidence="2" id="KW-0472">Membrane</keyword>
<dbReference type="PANTHER" id="PTHR33287">
    <property type="entry name" value="OS03G0453550 PROTEIN"/>
    <property type="match status" value="1"/>
</dbReference>
<evidence type="ECO:0000313" key="4">
    <source>
        <dbReference type="Proteomes" id="UP001168877"/>
    </source>
</evidence>
<keyword evidence="2" id="KW-1133">Transmembrane helix</keyword>
<feature type="coiled-coil region" evidence="1">
    <location>
        <begin position="3"/>
        <end position="37"/>
    </location>
</feature>
<dbReference type="Proteomes" id="UP001168877">
    <property type="component" value="Unassembled WGS sequence"/>
</dbReference>
<feature type="transmembrane region" description="Helical" evidence="2">
    <location>
        <begin position="147"/>
        <end position="171"/>
    </location>
</feature>
<dbReference type="PANTHER" id="PTHR33287:SF8">
    <property type="entry name" value="TRANSMEMBRANE PROTEIN 188"/>
    <property type="match status" value="1"/>
</dbReference>
<gene>
    <name evidence="3" type="ORF">LWI29_031675</name>
</gene>
<reference evidence="3" key="1">
    <citation type="journal article" date="2022" name="Plant J.">
        <title>Strategies of tolerance reflected in two North American maple genomes.</title>
        <authorList>
            <person name="McEvoy S.L."/>
            <person name="Sezen U.U."/>
            <person name="Trouern-Trend A."/>
            <person name="McMahon S.M."/>
            <person name="Schaberg P.G."/>
            <person name="Yang J."/>
            <person name="Wegrzyn J.L."/>
            <person name="Swenson N.G."/>
        </authorList>
    </citation>
    <scope>NUCLEOTIDE SEQUENCE</scope>
    <source>
        <strain evidence="3">NS2018</strain>
    </source>
</reference>
<evidence type="ECO:0000256" key="1">
    <source>
        <dbReference type="SAM" id="Coils"/>
    </source>
</evidence>
<keyword evidence="2" id="KW-0812">Transmembrane</keyword>
<evidence type="ECO:0000256" key="2">
    <source>
        <dbReference type="SAM" id="Phobius"/>
    </source>
</evidence>
<feature type="transmembrane region" description="Helical" evidence="2">
    <location>
        <begin position="33"/>
        <end position="52"/>
    </location>
</feature>